<sequence length="266" mass="30178">MDVRKDFEDVSSIISRLLSFSQQFNENNSTWSHLKNNEDFRFISKIPQTKRYKVELLYSTGRDMAIYMAETLAEINYDFGKFPTLTSVVEGFDDSWVFGNYPEDIPDVAIQICKEHDVNLWSVDQMYHLFKKQEKLLSAIRVTLDVLKRSNLYKLENGIDIMSEKNQIINVSGISTSSININSDGATATVSQTYNEPSIFNDMVNAIKNAGLDSETEKELIDNTQALAVAHENGYFSKAYKDFMQNISAHITVFTPFLSGLAALLS</sequence>
<organism evidence="1 2">
    <name type="scientific">Escherichia albertii</name>
    <dbReference type="NCBI Taxonomy" id="208962"/>
    <lineage>
        <taxon>Bacteria</taxon>
        <taxon>Pseudomonadati</taxon>
        <taxon>Pseudomonadota</taxon>
        <taxon>Gammaproteobacteria</taxon>
        <taxon>Enterobacterales</taxon>
        <taxon>Enterobacteriaceae</taxon>
        <taxon>Escherichia</taxon>
    </lineage>
</organism>
<gene>
    <name evidence="1" type="ORF">PS049_16085</name>
</gene>
<name>A0AAX3MGG1_ESCAL</name>
<accession>A0AAX3MGG1</accession>
<evidence type="ECO:0000313" key="1">
    <source>
        <dbReference type="EMBL" id="WDB27875.1"/>
    </source>
</evidence>
<dbReference type="Proteomes" id="UP001219219">
    <property type="component" value="Chromosome"/>
</dbReference>
<dbReference type="RefSeq" id="WP_097341278.1">
    <property type="nucleotide sequence ID" value="NZ_CP117562.1"/>
</dbReference>
<proteinExistence type="predicted"/>
<evidence type="ECO:0000313" key="2">
    <source>
        <dbReference type="Proteomes" id="UP001219219"/>
    </source>
</evidence>
<reference evidence="1" key="1">
    <citation type="submission" date="2023-02" db="EMBL/GenBank/DDBJ databases">
        <title>Escherichia albertii as a potential enteropathogen in the light of epidemiological and genomic studies.</title>
        <authorList>
            <person name="Leszczynska K."/>
            <person name="Swiecicka I."/>
            <person name="Daniluk T."/>
            <person name="Lebensztejn D."/>
            <person name="Chmielewska S."/>
            <person name="Leszczynska D."/>
            <person name="Gawor J."/>
            <person name="Kliber M."/>
        </authorList>
    </citation>
    <scope>NUCLEOTIDE SEQUENCE</scope>
    <source>
        <strain evidence="1">BIA_7</strain>
    </source>
</reference>
<dbReference type="AlphaFoldDB" id="A0AAX3MGG1"/>
<dbReference type="EMBL" id="CP117562">
    <property type="protein sequence ID" value="WDB27875.1"/>
    <property type="molecule type" value="Genomic_DNA"/>
</dbReference>
<protein>
    <submittedName>
        <fullName evidence="1">Uncharacterized protein</fullName>
    </submittedName>
</protein>